<organism evidence="2 3">
    <name type="scientific">Kibdelosporangium aridum</name>
    <dbReference type="NCBI Taxonomy" id="2030"/>
    <lineage>
        <taxon>Bacteria</taxon>
        <taxon>Bacillati</taxon>
        <taxon>Actinomycetota</taxon>
        <taxon>Actinomycetes</taxon>
        <taxon>Pseudonocardiales</taxon>
        <taxon>Pseudonocardiaceae</taxon>
        <taxon>Kibdelosporangium</taxon>
    </lineage>
</organism>
<dbReference type="SMART" id="SM00849">
    <property type="entry name" value="Lactamase_B"/>
    <property type="match status" value="1"/>
</dbReference>
<dbReference type="OrthoDB" id="4137979at2"/>
<reference evidence="2 3" key="1">
    <citation type="submission" date="2017-04" db="EMBL/GenBank/DDBJ databases">
        <authorList>
            <person name="Afonso C.L."/>
            <person name="Miller P.J."/>
            <person name="Scott M.A."/>
            <person name="Spackman E."/>
            <person name="Goraichik I."/>
            <person name="Dimitrov K.M."/>
            <person name="Suarez D.L."/>
            <person name="Swayne D.E."/>
        </authorList>
    </citation>
    <scope>NUCLEOTIDE SEQUENCE [LARGE SCALE GENOMIC DNA]</scope>
    <source>
        <strain evidence="2 3">DSM 43828</strain>
    </source>
</reference>
<dbReference type="RefSeq" id="WP_084425709.1">
    <property type="nucleotide sequence ID" value="NZ_FWXV01000002.1"/>
</dbReference>
<evidence type="ECO:0000313" key="2">
    <source>
        <dbReference type="EMBL" id="SMC83767.1"/>
    </source>
</evidence>
<dbReference type="Proteomes" id="UP000192674">
    <property type="component" value="Unassembled WGS sequence"/>
</dbReference>
<evidence type="ECO:0000313" key="3">
    <source>
        <dbReference type="Proteomes" id="UP000192674"/>
    </source>
</evidence>
<dbReference type="EMBL" id="FWXV01000002">
    <property type="protein sequence ID" value="SMC83767.1"/>
    <property type="molecule type" value="Genomic_DNA"/>
</dbReference>
<sequence length="246" mass="26459">MAVRVTFAGSGDAFGSGGRFQTCLHIARDSGPPVLLDCGATSLVALKRLEIEPNELAAVFVSHLHGDHFGGLPFLILDGQFRRRVEPLVVAGPPGLRQRLFAAMEVFYPGSASVQRKFDVEVVELTPGEPTQVAGVGVTAWEVDHASGAPPLALRLDVDGAVIAYTGDTAWTDTIPQAAAGARLLVAEAYYWDKEIPFHLNHRTLLTHKDSLNCERIVLTHMCADMLAHVDQAAFETAHDGLTISL</sequence>
<proteinExistence type="predicted"/>
<gene>
    <name evidence="2" type="ORF">SAMN05661093_01957</name>
</gene>
<name>A0A1Y5XDN8_KIBAR</name>
<dbReference type="Gene3D" id="3.60.15.10">
    <property type="entry name" value="Ribonuclease Z/Hydroxyacylglutathione hydrolase-like"/>
    <property type="match status" value="1"/>
</dbReference>
<dbReference type="InterPro" id="IPR036866">
    <property type="entry name" value="RibonucZ/Hydroxyglut_hydro"/>
</dbReference>
<dbReference type="Pfam" id="PF12706">
    <property type="entry name" value="Lactamase_B_2"/>
    <property type="match status" value="1"/>
</dbReference>
<dbReference type="GO" id="GO:0042781">
    <property type="term" value="F:3'-tRNA processing endoribonuclease activity"/>
    <property type="evidence" value="ECO:0007669"/>
    <property type="project" value="TreeGrafter"/>
</dbReference>
<dbReference type="SUPFAM" id="SSF56281">
    <property type="entry name" value="Metallo-hydrolase/oxidoreductase"/>
    <property type="match status" value="1"/>
</dbReference>
<evidence type="ECO:0000259" key="1">
    <source>
        <dbReference type="SMART" id="SM00849"/>
    </source>
</evidence>
<feature type="domain" description="Metallo-beta-lactamase" evidence="1">
    <location>
        <begin position="20"/>
        <end position="221"/>
    </location>
</feature>
<keyword evidence="3" id="KW-1185">Reference proteome</keyword>
<protein>
    <submittedName>
        <fullName evidence="2">Ribonuclease BN, tRNA processing enzyme</fullName>
    </submittedName>
</protein>
<dbReference type="InterPro" id="IPR001279">
    <property type="entry name" value="Metallo-B-lactamas"/>
</dbReference>
<dbReference type="PANTHER" id="PTHR46018">
    <property type="entry name" value="ZINC PHOSPHODIESTERASE ELAC PROTEIN 1"/>
    <property type="match status" value="1"/>
</dbReference>
<accession>A0A1Y5XDN8</accession>
<dbReference type="AlphaFoldDB" id="A0A1Y5XDN8"/>
<dbReference type="PANTHER" id="PTHR46018:SF7">
    <property type="entry name" value="RIBONUCLEASE Z"/>
    <property type="match status" value="1"/>
</dbReference>
<dbReference type="CDD" id="cd07740">
    <property type="entry name" value="metallo-hydrolase-like_MBL-fold"/>
    <property type="match status" value="1"/>
</dbReference>